<reference evidence="5 6" key="2">
    <citation type="submission" date="2018-11" db="EMBL/GenBank/DDBJ databases">
        <authorList>
            <consortium name="Pathogen Informatics"/>
        </authorList>
    </citation>
    <scope>NUCLEOTIDE SEQUENCE [LARGE SCALE GENOMIC DNA]</scope>
</reference>
<reference evidence="7" key="1">
    <citation type="submission" date="2016-06" db="UniProtKB">
        <authorList>
            <consortium name="WormBaseParasite"/>
        </authorList>
    </citation>
    <scope>IDENTIFICATION</scope>
</reference>
<evidence type="ECO:0000259" key="2">
    <source>
        <dbReference type="Pfam" id="PF26186"/>
    </source>
</evidence>
<dbReference type="PANTHER" id="PTHR31043:SF3">
    <property type="entry name" value="NEPHROCYSTIN-4"/>
    <property type="match status" value="1"/>
</dbReference>
<dbReference type="InterPro" id="IPR058687">
    <property type="entry name" value="Ig_NPHP4_1st"/>
</dbReference>
<dbReference type="GO" id="GO:0090090">
    <property type="term" value="P:negative regulation of canonical Wnt signaling pathway"/>
    <property type="evidence" value="ECO:0007669"/>
    <property type="project" value="InterPro"/>
</dbReference>
<evidence type="ECO:0000313" key="6">
    <source>
        <dbReference type="Proteomes" id="UP000270296"/>
    </source>
</evidence>
<sequence length="1050" mass="118650">MSKTWKELLTRNCYVPLEPPREKGNRENVGYEIMVVNATFSNTIRDSRDVYFVLWLYSVQQMKFFGRSCRSRAQTVTALPEKAEYLQKVTFYTTLLECEFRMVVEVAKAVVGGDGGSDHMLGWGVVSFEDIPKTGCAEKRLQNIQEMVKFLPENTLVLSEELIPGYRPSPSSNGSVVIKPVLDQVCVQLGEHRKYLQMEMCRIVNVERLTAENQKPDGSSMRIIESRLRIGIHNGWKYLAEPYVFYLSNHKLARAGSLRRVVEMPSIHSANHSSTWASYFSERVTILHLMSKVELPETMADDGLCVIFHFEYVLASRGNATTSRTQPVTVAFAVWPLKEIASHASLDVCLRTQRGIVRDPLNRLFLRELDSFYAHKSNMAKDICICFKEGSQEGLLSEGSLKEDAKVKPKPAPRKQVQDDGSRESSTKSEKSVVESEEPGNSAVGRDVIHKQQRSSGDAVVEVLSPPPSVAAEISFKSNRATDHLWQSGPMPVDDKYSQLSPLSVLLTACNLDGVPVDRIASGTTVLMERKLLCEQRKEFSAIEVVFHFLGLQAYQPSADQIGSVYCSFRFYHFASLISERLVAMKTEQISSDPSLRIFYNERTGSGQNEGNAGYEVKFVMDEMGVYDKQEQFENYLNENELRIDLWNAESAMLIGYAVLPLKEERSCCALETRSGMYIRVACSKVLKVNLREEKEQKLGNGVVAKKISSSFYHVPSETELTAKRLDYRNQLEKKIRYIKRIRECVKREAILAASLKWVTTSYKIAPSLGTCHFFEHRITNFEPASITVTVETTDPDLKVVHNFDEYRHLKQTFTSETGLTDPLLHCIRAFDDNSVAQWAIDLGQGESCVVPFRYQSFRSLNGRFSVSEAILTALLSKMVQDSFMQAKIVKVIFRNLSTGHVVSMALLHVEPHLSVINHLYRFQQVAGCTVSRTLNISPKDVNLNYFSEVESVLVFIDANLQPRISKVFCTDSNVLCKLEDSTNNPGSQVLKFQNCADPSPSVKVLSFLLYEDAYMASLKYLYQVYVHSTKILETSTTQGSFTEFSIILQ</sequence>
<dbReference type="Proteomes" id="UP000270296">
    <property type="component" value="Unassembled WGS sequence"/>
</dbReference>
<evidence type="ECO:0000313" key="5">
    <source>
        <dbReference type="EMBL" id="VDO94765.1"/>
    </source>
</evidence>
<feature type="domain" description="NPHP4 Ig-like" evidence="4">
    <location>
        <begin position="761"/>
        <end position="912"/>
    </location>
</feature>
<dbReference type="OrthoDB" id="313446at2759"/>
<dbReference type="PANTHER" id="PTHR31043">
    <property type="entry name" value="NEPHROCYSTIN-4"/>
    <property type="match status" value="1"/>
</dbReference>
<dbReference type="EMBL" id="UZAM01006869">
    <property type="protein sequence ID" value="VDO94765.1"/>
    <property type="molecule type" value="Genomic_DNA"/>
</dbReference>
<accession>A0A183ID79</accession>
<feature type="compositionally biased region" description="Basic and acidic residues" evidence="1">
    <location>
        <begin position="416"/>
        <end position="434"/>
    </location>
</feature>
<dbReference type="InterPro" id="IPR058688">
    <property type="entry name" value="Ig_NPHP4_2nd"/>
</dbReference>
<dbReference type="InterPro" id="IPR058765">
    <property type="entry name" value="NPHP4_C2-like"/>
</dbReference>
<evidence type="ECO:0000256" key="1">
    <source>
        <dbReference type="SAM" id="MobiDB-lite"/>
    </source>
</evidence>
<feature type="region of interest" description="Disordered" evidence="1">
    <location>
        <begin position="398"/>
        <end position="461"/>
    </location>
</feature>
<gene>
    <name evidence="5" type="ORF">SBAD_LOCUS1573</name>
</gene>
<dbReference type="GO" id="GO:0005856">
    <property type="term" value="C:cytoskeleton"/>
    <property type="evidence" value="ECO:0007669"/>
    <property type="project" value="InterPro"/>
</dbReference>
<evidence type="ECO:0000313" key="7">
    <source>
        <dbReference type="WBParaSite" id="SBAD_0000164401-mRNA-1"/>
    </source>
</evidence>
<organism evidence="7">
    <name type="scientific">Soboliphyme baturini</name>
    <dbReference type="NCBI Taxonomy" id="241478"/>
    <lineage>
        <taxon>Eukaryota</taxon>
        <taxon>Metazoa</taxon>
        <taxon>Ecdysozoa</taxon>
        <taxon>Nematoda</taxon>
        <taxon>Enoplea</taxon>
        <taxon>Dorylaimia</taxon>
        <taxon>Dioctophymatida</taxon>
        <taxon>Dioctophymatoidea</taxon>
        <taxon>Soboliphymatidae</taxon>
        <taxon>Soboliphyme</taxon>
    </lineage>
</organism>
<feature type="domain" description="NPHP4 C2-like" evidence="2">
    <location>
        <begin position="538"/>
        <end position="663"/>
    </location>
</feature>
<dbReference type="AlphaFoldDB" id="A0A183ID79"/>
<feature type="domain" description="NPHP4 Ig-like" evidence="3">
    <location>
        <begin position="965"/>
        <end position="1028"/>
    </location>
</feature>
<dbReference type="InterPro" id="IPR029775">
    <property type="entry name" value="NPHP4"/>
</dbReference>
<evidence type="ECO:0000259" key="4">
    <source>
        <dbReference type="Pfam" id="PF26190"/>
    </source>
</evidence>
<protein>
    <submittedName>
        <fullName evidence="7">Nephrocystin-4</fullName>
    </submittedName>
</protein>
<dbReference type="Pfam" id="PF26186">
    <property type="entry name" value="NPHP4_C2_3rd"/>
    <property type="match status" value="1"/>
</dbReference>
<proteinExistence type="predicted"/>
<dbReference type="Pfam" id="PF26189">
    <property type="entry name" value="Ig_NPHP4_2nd"/>
    <property type="match status" value="1"/>
</dbReference>
<evidence type="ECO:0000259" key="3">
    <source>
        <dbReference type="Pfam" id="PF26189"/>
    </source>
</evidence>
<dbReference type="Pfam" id="PF26190">
    <property type="entry name" value="Ig_NPHP4_1st"/>
    <property type="match status" value="1"/>
</dbReference>
<name>A0A183ID79_9BILA</name>
<keyword evidence="6" id="KW-1185">Reference proteome</keyword>
<dbReference type="GO" id="GO:0097730">
    <property type="term" value="C:non-motile cilium"/>
    <property type="evidence" value="ECO:0007669"/>
    <property type="project" value="InterPro"/>
</dbReference>
<dbReference type="WBParaSite" id="SBAD_0000164401-mRNA-1">
    <property type="protein sequence ID" value="SBAD_0000164401-mRNA-1"/>
    <property type="gene ID" value="SBAD_0000164401"/>
</dbReference>